<dbReference type="SMART" id="SM00824">
    <property type="entry name" value="PKS_TE"/>
    <property type="match status" value="1"/>
</dbReference>
<evidence type="ECO:0000259" key="4">
    <source>
        <dbReference type="PROSITE" id="PS50075"/>
    </source>
</evidence>
<evidence type="ECO:0000256" key="2">
    <source>
        <dbReference type="ARBA" id="ARBA00022450"/>
    </source>
</evidence>
<dbReference type="AlphaFoldDB" id="A0A917F7Y0"/>
<name>A0A917F7Y0_9HYPH</name>
<dbReference type="InterPro" id="IPR009081">
    <property type="entry name" value="PP-bd_ACP"/>
</dbReference>
<dbReference type="Pfam" id="PF00550">
    <property type="entry name" value="PP-binding"/>
    <property type="match status" value="1"/>
</dbReference>
<dbReference type="Pfam" id="PF00975">
    <property type="entry name" value="Thioesterase"/>
    <property type="match status" value="1"/>
</dbReference>
<dbReference type="GO" id="GO:0043041">
    <property type="term" value="P:amino acid activation for nonribosomal peptide biosynthetic process"/>
    <property type="evidence" value="ECO:0007669"/>
    <property type="project" value="TreeGrafter"/>
</dbReference>
<dbReference type="InterPro" id="IPR001031">
    <property type="entry name" value="Thioesterase"/>
</dbReference>
<dbReference type="PROSITE" id="PS50075">
    <property type="entry name" value="CARRIER"/>
    <property type="match status" value="1"/>
</dbReference>
<keyword evidence="3" id="KW-0597">Phosphoprotein</keyword>
<dbReference type="GO" id="GO:0031177">
    <property type="term" value="F:phosphopantetheine binding"/>
    <property type="evidence" value="ECO:0007669"/>
    <property type="project" value="InterPro"/>
</dbReference>
<keyword evidence="6" id="KW-1185">Reference proteome</keyword>
<dbReference type="InterPro" id="IPR029058">
    <property type="entry name" value="AB_hydrolase_fold"/>
</dbReference>
<dbReference type="InterPro" id="IPR023213">
    <property type="entry name" value="CAT-like_dom_sf"/>
</dbReference>
<dbReference type="EMBL" id="BMCT01000001">
    <property type="protein sequence ID" value="GGF54359.1"/>
    <property type="molecule type" value="Genomic_DNA"/>
</dbReference>
<dbReference type="InterPro" id="IPR020802">
    <property type="entry name" value="TesA-like"/>
</dbReference>
<dbReference type="InterPro" id="IPR001242">
    <property type="entry name" value="Condensation_dom"/>
</dbReference>
<proteinExistence type="predicted"/>
<keyword evidence="2" id="KW-0596">Phosphopantetheine</keyword>
<dbReference type="InterPro" id="IPR020806">
    <property type="entry name" value="PKS_PP-bd"/>
</dbReference>
<comment type="caution">
    <text evidence="5">The sequence shown here is derived from an EMBL/GenBank/DDBJ whole genome shotgun (WGS) entry which is preliminary data.</text>
</comment>
<dbReference type="SUPFAM" id="SSF53474">
    <property type="entry name" value="alpha/beta-Hydrolases"/>
    <property type="match status" value="1"/>
</dbReference>
<dbReference type="GO" id="GO:0044550">
    <property type="term" value="P:secondary metabolite biosynthetic process"/>
    <property type="evidence" value="ECO:0007669"/>
    <property type="project" value="TreeGrafter"/>
</dbReference>
<dbReference type="Pfam" id="PF00668">
    <property type="entry name" value="Condensation"/>
    <property type="match status" value="1"/>
</dbReference>
<dbReference type="InterPro" id="IPR036736">
    <property type="entry name" value="ACP-like_sf"/>
</dbReference>
<dbReference type="Proteomes" id="UP000606044">
    <property type="component" value="Unassembled WGS sequence"/>
</dbReference>
<dbReference type="InterPro" id="IPR006162">
    <property type="entry name" value="Ppantetheine_attach_site"/>
</dbReference>
<dbReference type="SUPFAM" id="SSF52777">
    <property type="entry name" value="CoA-dependent acyltransferases"/>
    <property type="match status" value="2"/>
</dbReference>
<reference evidence="5" key="1">
    <citation type="journal article" date="2014" name="Int. J. Syst. Evol. Microbiol.">
        <title>Complete genome sequence of Corynebacterium casei LMG S-19264T (=DSM 44701T), isolated from a smear-ripened cheese.</title>
        <authorList>
            <consortium name="US DOE Joint Genome Institute (JGI-PGF)"/>
            <person name="Walter F."/>
            <person name="Albersmeier A."/>
            <person name="Kalinowski J."/>
            <person name="Ruckert C."/>
        </authorList>
    </citation>
    <scope>NUCLEOTIDE SEQUENCE</scope>
    <source>
        <strain evidence="5">CCM 7897</strain>
    </source>
</reference>
<dbReference type="CDD" id="cd19531">
    <property type="entry name" value="LCL_NRPS-like"/>
    <property type="match status" value="1"/>
</dbReference>
<dbReference type="Gene3D" id="3.30.559.30">
    <property type="entry name" value="Nonribosomal peptide synthetase, condensation domain"/>
    <property type="match status" value="1"/>
</dbReference>
<feature type="domain" description="Carrier" evidence="4">
    <location>
        <begin position="484"/>
        <end position="559"/>
    </location>
</feature>
<dbReference type="PANTHER" id="PTHR45527">
    <property type="entry name" value="NONRIBOSOMAL PEPTIDE SYNTHETASE"/>
    <property type="match status" value="1"/>
</dbReference>
<dbReference type="GO" id="GO:0005737">
    <property type="term" value="C:cytoplasm"/>
    <property type="evidence" value="ECO:0007669"/>
    <property type="project" value="TreeGrafter"/>
</dbReference>
<sequence length="850" mass="94343">MSGGMASEAPASEAPVAGAESGAGLLFPCSSSQERCWFVDAMDRCSPALNVALRWQLSGPIDEQVVERAFNTIVERHEVLRTRFVERDGVPMQEVAPQLRLKLAVLDLRHLAEETRATEARKLAEREAHEPFDIHELPLVRITLLRLSAETANILLTVHQIVFDGWSIRIIASEFGEIAGAYGLGRPHALPEVPVQYGDYARWQKALLASAAAANERYWYDQLAHAPYLEVPGDFAKPARPSHRGIILAEMLPPEIGGRMEEEARLRGVTPFVLGCAATVAVIKRITGRTDIILGTQIAGRDDRDLEPLIGVFINNLVLRVDTRHAHAFTELLGRTGDTVREALMHQQMPFHRLVELINPPRDAARTPLISVNFTLLKEVQEYRQYGRFVLQGLPSVSAGSLYDLNFFVVKWQDGWRMAMEYNPDLFHETTARAFHRLWRSTMERAITEPDFALETLVPPARTPAVTAGAAPSVAAAEGQPPSARLLATEEALAEIWRPLLGVEEVGPASNFFELGGHSMLAVRLLARIEARFGRRIDPLTLFEAPTLRQLARLLADDEGGEAEDWNIVPIQPGGDEIPIFAINNTLAYYNVARAIGAGRPFFGVQLFNPNAPQELEDRRLEDVAADYVRLIRSVRPNGPYILAGLCVAGAIAYEAACQLEAAGEEVPLVVLADTWLPGYLEALPDKDRSQFRWAYRRHVARHHRAELAAGRSSLPDVLATYRIVRNSGLLRLAATLGLIEKRPYAKEDWSNRWFLPMLERARNAYRARPFSGRVVLLRSDEMITSGLGERIDDQMGWRPLLVAPAASYAVPGWHADMFQGEGAQVIAERLRPFLAALEANGRAQATAAE</sequence>
<dbReference type="PANTHER" id="PTHR45527:SF1">
    <property type="entry name" value="FATTY ACID SYNTHASE"/>
    <property type="match status" value="1"/>
</dbReference>
<dbReference type="Gene3D" id="3.40.50.1820">
    <property type="entry name" value="alpha/beta hydrolase"/>
    <property type="match status" value="1"/>
</dbReference>
<comment type="cofactor">
    <cofactor evidence="1">
        <name>pantetheine 4'-phosphate</name>
        <dbReference type="ChEBI" id="CHEBI:47942"/>
    </cofactor>
</comment>
<evidence type="ECO:0000256" key="1">
    <source>
        <dbReference type="ARBA" id="ARBA00001957"/>
    </source>
</evidence>
<organism evidence="5 6">
    <name type="scientific">Azorhizobium oxalatiphilum</name>
    <dbReference type="NCBI Taxonomy" id="980631"/>
    <lineage>
        <taxon>Bacteria</taxon>
        <taxon>Pseudomonadati</taxon>
        <taxon>Pseudomonadota</taxon>
        <taxon>Alphaproteobacteria</taxon>
        <taxon>Hyphomicrobiales</taxon>
        <taxon>Xanthobacteraceae</taxon>
        <taxon>Azorhizobium</taxon>
    </lineage>
</organism>
<gene>
    <name evidence="5" type="ORF">GCM10007301_12340</name>
</gene>
<evidence type="ECO:0000256" key="3">
    <source>
        <dbReference type="ARBA" id="ARBA00022553"/>
    </source>
</evidence>
<accession>A0A917F7Y0</accession>
<dbReference type="SMART" id="SM00823">
    <property type="entry name" value="PKS_PP"/>
    <property type="match status" value="1"/>
</dbReference>
<dbReference type="GO" id="GO:0003824">
    <property type="term" value="F:catalytic activity"/>
    <property type="evidence" value="ECO:0007669"/>
    <property type="project" value="InterPro"/>
</dbReference>
<dbReference type="Gene3D" id="1.10.1200.10">
    <property type="entry name" value="ACP-like"/>
    <property type="match status" value="1"/>
</dbReference>
<protein>
    <recommendedName>
        <fullName evidence="4">Carrier domain-containing protein</fullName>
    </recommendedName>
</protein>
<dbReference type="RefSeq" id="WP_188576345.1">
    <property type="nucleotide sequence ID" value="NZ_BMCT01000001.1"/>
</dbReference>
<evidence type="ECO:0000313" key="6">
    <source>
        <dbReference type="Proteomes" id="UP000606044"/>
    </source>
</evidence>
<dbReference type="SUPFAM" id="SSF47336">
    <property type="entry name" value="ACP-like"/>
    <property type="match status" value="1"/>
</dbReference>
<dbReference type="Gene3D" id="3.30.559.10">
    <property type="entry name" value="Chloramphenicol acetyltransferase-like domain"/>
    <property type="match status" value="1"/>
</dbReference>
<reference evidence="5" key="2">
    <citation type="submission" date="2020-09" db="EMBL/GenBank/DDBJ databases">
        <authorList>
            <person name="Sun Q."/>
            <person name="Sedlacek I."/>
        </authorList>
    </citation>
    <scope>NUCLEOTIDE SEQUENCE</scope>
    <source>
        <strain evidence="5">CCM 7897</strain>
    </source>
</reference>
<dbReference type="PROSITE" id="PS00012">
    <property type="entry name" value="PHOSPHOPANTETHEINE"/>
    <property type="match status" value="1"/>
</dbReference>
<evidence type="ECO:0000313" key="5">
    <source>
        <dbReference type="EMBL" id="GGF54359.1"/>
    </source>
</evidence>